<dbReference type="EMBL" id="MAEI02000002">
    <property type="protein sequence ID" value="MEO1783389.1"/>
    <property type="molecule type" value="Genomic_DNA"/>
</dbReference>
<evidence type="ECO:0000256" key="1">
    <source>
        <dbReference type="SAM" id="MobiDB-lite"/>
    </source>
</evidence>
<organism evidence="2 3">
    <name type="scientific">Enterococcus diestrammenae</name>
    <dbReference type="NCBI Taxonomy" id="1155073"/>
    <lineage>
        <taxon>Bacteria</taxon>
        <taxon>Bacillati</taxon>
        <taxon>Bacillota</taxon>
        <taxon>Bacilli</taxon>
        <taxon>Lactobacillales</taxon>
        <taxon>Enterococcaceae</taxon>
        <taxon>Enterococcus</taxon>
    </lineage>
</organism>
<reference evidence="2" key="1">
    <citation type="submission" date="2016-06" db="EMBL/GenBank/DDBJ databases">
        <authorList>
            <person name="Van Tyne D."/>
        </authorList>
    </citation>
    <scope>NUCLEOTIDE SEQUENCE</scope>
    <source>
        <strain evidence="2">JM9A</strain>
    </source>
</reference>
<proteinExistence type="predicted"/>
<feature type="region of interest" description="Disordered" evidence="1">
    <location>
        <begin position="219"/>
        <end position="266"/>
    </location>
</feature>
<gene>
    <name evidence="2" type="ORF">BAU18_003009</name>
</gene>
<evidence type="ECO:0000313" key="3">
    <source>
        <dbReference type="Proteomes" id="UP001429357"/>
    </source>
</evidence>
<accession>A0ABV0F5P3</accession>
<reference evidence="2" key="2">
    <citation type="submission" date="2024-02" db="EMBL/GenBank/DDBJ databases">
        <title>The Genome Sequence of Enterococcus diestrammenae JM9A.</title>
        <authorList>
            <person name="Earl A."/>
            <person name="Manson A."/>
            <person name="Gilmore M."/>
            <person name="Sanders J."/>
            <person name="Shea T."/>
            <person name="Howe W."/>
            <person name="Livny J."/>
            <person name="Cuomo C."/>
            <person name="Neafsey D."/>
            <person name="Birren B."/>
        </authorList>
    </citation>
    <scope>NUCLEOTIDE SEQUENCE</scope>
    <source>
        <strain evidence="2">JM9A</strain>
    </source>
</reference>
<keyword evidence="3" id="KW-1185">Reference proteome</keyword>
<evidence type="ECO:0000313" key="2">
    <source>
        <dbReference type="EMBL" id="MEO1783389.1"/>
    </source>
</evidence>
<comment type="caution">
    <text evidence="2">The sequence shown here is derived from an EMBL/GenBank/DDBJ whole genome shotgun (WGS) entry which is preliminary data.</text>
</comment>
<dbReference type="Proteomes" id="UP001429357">
    <property type="component" value="Unassembled WGS sequence"/>
</dbReference>
<feature type="compositionally biased region" description="Basic residues" evidence="1">
    <location>
        <begin position="244"/>
        <end position="257"/>
    </location>
</feature>
<sequence length="266" mass="28784">MTSTSQEEGSQEYSLFFGTIEQKEIYDEAIQKDEALIESISEKLEEIPVEALSETEIGDENVKEVEESDELNQIKSNSLETEKIIESGELVLSSAEELEKSPIVVTDLDTNESFEVNQTDGVASFAFAIPAGIALTTVVAKSLLATGASLIVGGGLVLSLERISTNSKTRNNKFNHFKVLRLNNKLYSSGGVSQKTAVARMMVGADVWSNSQSGAKTVASSTSLHLGGKKTPIGPERDKNKSGYYRHYHTNPRKKSGGHSFYGGPA</sequence>
<dbReference type="RefSeq" id="WP_161869456.1">
    <property type="nucleotide sequence ID" value="NZ_MAEI02000002.1"/>
</dbReference>
<name>A0ABV0F5P3_9ENTE</name>
<protein>
    <submittedName>
        <fullName evidence="2">Uncharacterized protein</fullName>
    </submittedName>
</protein>